<evidence type="ECO:0000313" key="3">
    <source>
        <dbReference type="Proteomes" id="UP000236728"/>
    </source>
</evidence>
<name>A0A1H6A333_9BACT</name>
<accession>A0A1H6A333</accession>
<keyword evidence="3" id="KW-1185">Reference proteome</keyword>
<reference evidence="2 3" key="1">
    <citation type="submission" date="2016-10" db="EMBL/GenBank/DDBJ databases">
        <authorList>
            <person name="de Groot N.N."/>
        </authorList>
    </citation>
    <scope>NUCLEOTIDE SEQUENCE [LARGE SCALE GENOMIC DNA]</scope>
    <source>
        <strain evidence="2 3">DSM 22489</strain>
    </source>
</reference>
<protein>
    <submittedName>
        <fullName evidence="2">Uncharacterized protein</fullName>
    </submittedName>
</protein>
<dbReference type="Proteomes" id="UP000236728">
    <property type="component" value="Unassembled WGS sequence"/>
</dbReference>
<evidence type="ECO:0000256" key="1">
    <source>
        <dbReference type="SAM" id="Phobius"/>
    </source>
</evidence>
<feature type="transmembrane region" description="Helical" evidence="1">
    <location>
        <begin position="159"/>
        <end position="182"/>
    </location>
</feature>
<feature type="transmembrane region" description="Helical" evidence="1">
    <location>
        <begin position="194"/>
        <end position="211"/>
    </location>
</feature>
<feature type="transmembrane region" description="Helical" evidence="1">
    <location>
        <begin position="126"/>
        <end position="152"/>
    </location>
</feature>
<dbReference type="EMBL" id="FNVA01000005">
    <property type="protein sequence ID" value="SEG42851.1"/>
    <property type="molecule type" value="Genomic_DNA"/>
</dbReference>
<feature type="transmembrane region" description="Helical" evidence="1">
    <location>
        <begin position="16"/>
        <end position="39"/>
    </location>
</feature>
<dbReference type="AlphaFoldDB" id="A0A1H6A333"/>
<sequence length="279" mass="30382">MGELWKRTFEICRRHPAVWVPVVIASVLEDLLLFARLSFMRDGLRWLAFQNAGERSVLTGNHGSMLTVLATPFGLTLVGGLVGFLLRSASVLCTVVACVATAQAVWKLDRADVSTDLPRGWNLKRILGLTGVQVLAFVLLPLLLVMVLYGLMPSLKGGMFAFVTYAVALALEGLLAPLWLWMLSDQSLGAPEKLASRVVAVAASLVVFAIVRAQYTIGWSFPGDVSSHLWTSMARTIVNDLPQVPEFVAFALLVVPRRVRVKELEMLQMGELPAAGPVS</sequence>
<organism evidence="2 3">
    <name type="scientific">Bryocella elongata</name>
    <dbReference type="NCBI Taxonomy" id="863522"/>
    <lineage>
        <taxon>Bacteria</taxon>
        <taxon>Pseudomonadati</taxon>
        <taxon>Acidobacteriota</taxon>
        <taxon>Terriglobia</taxon>
        <taxon>Terriglobales</taxon>
        <taxon>Acidobacteriaceae</taxon>
        <taxon>Bryocella</taxon>
    </lineage>
</organism>
<gene>
    <name evidence="2" type="ORF">SAMN05421819_2883</name>
</gene>
<evidence type="ECO:0000313" key="2">
    <source>
        <dbReference type="EMBL" id="SEG42851.1"/>
    </source>
</evidence>
<keyword evidence="1" id="KW-0812">Transmembrane</keyword>
<proteinExistence type="predicted"/>
<keyword evidence="1" id="KW-0472">Membrane</keyword>
<keyword evidence="1" id="KW-1133">Transmembrane helix</keyword>
<feature type="transmembrane region" description="Helical" evidence="1">
    <location>
        <begin position="63"/>
        <end position="82"/>
    </location>
</feature>